<gene>
    <name evidence="5" type="primary">LOC108565963</name>
</gene>
<dbReference type="GeneID" id="108565963"/>
<dbReference type="CDD" id="cd08767">
    <property type="entry name" value="Cdt1_c"/>
    <property type="match status" value="1"/>
</dbReference>
<evidence type="ECO:0000313" key="4">
    <source>
        <dbReference type="Proteomes" id="UP000695000"/>
    </source>
</evidence>
<evidence type="ECO:0000313" key="5">
    <source>
        <dbReference type="RefSeq" id="XP_017781135.1"/>
    </source>
</evidence>
<dbReference type="Pfam" id="PF08839">
    <property type="entry name" value="CDT1"/>
    <property type="match status" value="1"/>
</dbReference>
<reference evidence="5" key="1">
    <citation type="submission" date="2025-08" db="UniProtKB">
        <authorList>
            <consortium name="RefSeq"/>
        </authorList>
    </citation>
    <scope>IDENTIFICATION</scope>
    <source>
        <tissue evidence="5">Whole Larva</tissue>
    </source>
</reference>
<dbReference type="PANTHER" id="PTHR28637">
    <property type="entry name" value="DNA REPLICATION FACTOR CDT1"/>
    <property type="match status" value="1"/>
</dbReference>
<dbReference type="InterPro" id="IPR038090">
    <property type="entry name" value="Cdt1_C_WH_dom_sf"/>
</dbReference>
<feature type="domain" description="CDT1 Geminin-binding" evidence="3">
    <location>
        <begin position="224"/>
        <end position="380"/>
    </location>
</feature>
<organism evidence="4 5">
    <name type="scientific">Nicrophorus vespilloides</name>
    <name type="common">Boreal carrion beetle</name>
    <dbReference type="NCBI Taxonomy" id="110193"/>
    <lineage>
        <taxon>Eukaryota</taxon>
        <taxon>Metazoa</taxon>
        <taxon>Ecdysozoa</taxon>
        <taxon>Arthropoda</taxon>
        <taxon>Hexapoda</taxon>
        <taxon>Insecta</taxon>
        <taxon>Pterygota</taxon>
        <taxon>Neoptera</taxon>
        <taxon>Endopterygota</taxon>
        <taxon>Coleoptera</taxon>
        <taxon>Polyphaga</taxon>
        <taxon>Staphyliniformia</taxon>
        <taxon>Silphidae</taxon>
        <taxon>Nicrophorinae</taxon>
        <taxon>Nicrophorus</taxon>
    </lineage>
</organism>
<evidence type="ECO:0000259" key="3">
    <source>
        <dbReference type="SMART" id="SM01075"/>
    </source>
</evidence>
<dbReference type="Pfam" id="PF16679">
    <property type="entry name" value="CDT1_C"/>
    <property type="match status" value="1"/>
</dbReference>
<proteinExistence type="inferred from homology"/>
<keyword evidence="2" id="KW-0131">Cell cycle</keyword>
<dbReference type="SMART" id="SM01075">
    <property type="entry name" value="CDT1"/>
    <property type="match status" value="1"/>
</dbReference>
<name>A0ABM1N2T5_NICVS</name>
<dbReference type="InterPro" id="IPR032054">
    <property type="entry name" value="Cdt1_C"/>
</dbReference>
<evidence type="ECO:0000256" key="2">
    <source>
        <dbReference type="ARBA" id="ARBA00023306"/>
    </source>
</evidence>
<dbReference type="InterPro" id="IPR014939">
    <property type="entry name" value="CDT1_Gemini-bd-like"/>
</dbReference>
<dbReference type="CDD" id="cd08674">
    <property type="entry name" value="Cdt1_m"/>
    <property type="match status" value="1"/>
</dbReference>
<evidence type="ECO:0000256" key="1">
    <source>
        <dbReference type="ARBA" id="ARBA00008356"/>
    </source>
</evidence>
<dbReference type="PANTHER" id="PTHR28637:SF1">
    <property type="entry name" value="DNA REPLICATION FACTOR CDT1"/>
    <property type="match status" value="1"/>
</dbReference>
<protein>
    <submittedName>
        <fullName evidence="5">DNA replication factor Cdt1-like</fullName>
    </submittedName>
</protein>
<dbReference type="Proteomes" id="UP000695000">
    <property type="component" value="Unplaced"/>
</dbReference>
<dbReference type="InterPro" id="IPR045173">
    <property type="entry name" value="Cdt1"/>
</dbReference>
<dbReference type="InterPro" id="IPR036390">
    <property type="entry name" value="WH_DNA-bd_sf"/>
</dbReference>
<dbReference type="RefSeq" id="XP_017781135.1">
    <property type="nucleotide sequence ID" value="XM_017925646.1"/>
</dbReference>
<keyword evidence="4" id="KW-1185">Reference proteome</keyword>
<dbReference type="SUPFAM" id="SSF46785">
    <property type="entry name" value="Winged helix' DNA-binding domain"/>
    <property type="match status" value="1"/>
</dbReference>
<accession>A0ABM1N2T5</accession>
<comment type="similarity">
    <text evidence="1">Belongs to the Cdt1 family.</text>
</comment>
<sequence length="566" mass="65152">MDQQPSVASFFQTRKRTSPEQLKTRANKVLVLDSEDGSKGPASLQFICDAEIKNMERNVSAKDHKVKLQSERKKQLKAAIQKKIKDSKNQPVLQDLFIKMVQKNDYVKMDVDPEEHLKTPPASPTKRINLMDNLREPTLKDIKDKITKSSRLADLKASLARFKQGQDKLDKKPEAKGINSTEISTKKEQIANTLNTRKESVAKKSLFRTRSSENLVDQKTSFNIPYKYRTLAEIFRSIDTVCQIMHNRKETITFRHLKPALEELLKKNVKLSHLAQLKTLYPEAYNYRQEKIRSFGAGINQEKWELVIVPNVEESMTSQVLLERRRNLYNIIIEKIKVLHAQFLLTLSPPIVIAKENLKRWHPEFDIEKIADVELADLPEAPYEEKLSTGKEVLEKVKAMFNCNTRMETALDKLKKAQETDVEKPKVLTSVLKGIPKALLEKVRQKQAAKALEAMTRCEATEKELKMYARLPELVKLTRNIFVGEKKSVLPVDTVLDKLVNSVRTYMHKPDIEKHLRIIAKEVPTWMVFHTVRNGVFIKILKDANIMRVCDSLAEVLKQKRSAKAL</sequence>
<dbReference type="Gene3D" id="1.10.10.1420">
    <property type="entry name" value="DNA replication factor Cdt1, C-terminal WH domain"/>
    <property type="match status" value="1"/>
</dbReference>